<evidence type="ECO:0000256" key="7">
    <source>
        <dbReference type="SAM" id="MobiDB-lite"/>
    </source>
</evidence>
<feature type="transmembrane region" description="Helical" evidence="8">
    <location>
        <begin position="454"/>
        <end position="477"/>
    </location>
</feature>
<dbReference type="Pfam" id="PF07690">
    <property type="entry name" value="MFS_1"/>
    <property type="match status" value="1"/>
</dbReference>
<comment type="subcellular location">
    <subcellularLocation>
        <location evidence="1">Membrane</location>
        <topology evidence="1">Multi-pass membrane protein</topology>
    </subcellularLocation>
</comment>
<feature type="region of interest" description="Disordered" evidence="7">
    <location>
        <begin position="12"/>
        <end position="40"/>
    </location>
</feature>
<dbReference type="FunFam" id="1.20.1250.20:FF:000429">
    <property type="entry name" value="MFS drug efflux transporter, putative"/>
    <property type="match status" value="1"/>
</dbReference>
<proteinExistence type="inferred from homology"/>
<dbReference type="PROSITE" id="PS50850">
    <property type="entry name" value="MFS"/>
    <property type="match status" value="1"/>
</dbReference>
<reference evidence="10 11" key="1">
    <citation type="journal article" date="2018" name="Front. Microbiol.">
        <title>Genome-Wide Analysis of Corynespora cassiicola Leaf Fall Disease Putative Effectors.</title>
        <authorList>
            <person name="Lopez D."/>
            <person name="Ribeiro S."/>
            <person name="Label P."/>
            <person name="Fumanal B."/>
            <person name="Venisse J.S."/>
            <person name="Kohler A."/>
            <person name="de Oliveira R.R."/>
            <person name="Labutti K."/>
            <person name="Lipzen A."/>
            <person name="Lail K."/>
            <person name="Bauer D."/>
            <person name="Ohm R.A."/>
            <person name="Barry K.W."/>
            <person name="Spatafora J."/>
            <person name="Grigoriev I.V."/>
            <person name="Martin F.M."/>
            <person name="Pujade-Renaud V."/>
        </authorList>
    </citation>
    <scope>NUCLEOTIDE SEQUENCE [LARGE SCALE GENOMIC DNA]</scope>
    <source>
        <strain evidence="10 11">Philippines</strain>
    </source>
</reference>
<feature type="transmembrane region" description="Helical" evidence="8">
    <location>
        <begin position="153"/>
        <end position="176"/>
    </location>
</feature>
<dbReference type="InterPro" id="IPR011701">
    <property type="entry name" value="MFS"/>
</dbReference>
<dbReference type="EMBL" id="KZ678157">
    <property type="protein sequence ID" value="PSN59368.1"/>
    <property type="molecule type" value="Genomic_DNA"/>
</dbReference>
<evidence type="ECO:0000259" key="9">
    <source>
        <dbReference type="PROSITE" id="PS50850"/>
    </source>
</evidence>
<evidence type="ECO:0000256" key="3">
    <source>
        <dbReference type="ARBA" id="ARBA00022448"/>
    </source>
</evidence>
<accession>A0A2T2N2W9</accession>
<evidence type="ECO:0000256" key="5">
    <source>
        <dbReference type="ARBA" id="ARBA00022989"/>
    </source>
</evidence>
<dbReference type="InterPro" id="IPR036259">
    <property type="entry name" value="MFS_trans_sf"/>
</dbReference>
<evidence type="ECO:0000256" key="1">
    <source>
        <dbReference type="ARBA" id="ARBA00004141"/>
    </source>
</evidence>
<gene>
    <name evidence="10" type="ORF">BS50DRAFT_658785</name>
</gene>
<organism evidence="10 11">
    <name type="scientific">Corynespora cassiicola Philippines</name>
    <dbReference type="NCBI Taxonomy" id="1448308"/>
    <lineage>
        <taxon>Eukaryota</taxon>
        <taxon>Fungi</taxon>
        <taxon>Dikarya</taxon>
        <taxon>Ascomycota</taxon>
        <taxon>Pezizomycotina</taxon>
        <taxon>Dothideomycetes</taxon>
        <taxon>Pleosporomycetidae</taxon>
        <taxon>Pleosporales</taxon>
        <taxon>Corynesporascaceae</taxon>
        <taxon>Corynespora</taxon>
    </lineage>
</organism>
<keyword evidence="3" id="KW-0813">Transport</keyword>
<dbReference type="SUPFAM" id="SSF103473">
    <property type="entry name" value="MFS general substrate transporter"/>
    <property type="match status" value="1"/>
</dbReference>
<keyword evidence="5 8" id="KW-1133">Transmembrane helix</keyword>
<feature type="transmembrane region" description="Helical" evidence="8">
    <location>
        <begin position="123"/>
        <end position="141"/>
    </location>
</feature>
<evidence type="ECO:0000313" key="11">
    <source>
        <dbReference type="Proteomes" id="UP000240883"/>
    </source>
</evidence>
<name>A0A2T2N2W9_CORCC</name>
<feature type="transmembrane region" description="Helical" evidence="8">
    <location>
        <begin position="362"/>
        <end position="382"/>
    </location>
</feature>
<keyword evidence="4 8" id="KW-0812">Transmembrane</keyword>
<dbReference type="OrthoDB" id="10021397at2759"/>
<evidence type="ECO:0000256" key="2">
    <source>
        <dbReference type="ARBA" id="ARBA00007520"/>
    </source>
</evidence>
<feature type="transmembrane region" description="Helical" evidence="8">
    <location>
        <begin position="420"/>
        <end position="442"/>
    </location>
</feature>
<dbReference type="Proteomes" id="UP000240883">
    <property type="component" value="Unassembled WGS sequence"/>
</dbReference>
<keyword evidence="11" id="KW-1185">Reference proteome</keyword>
<dbReference type="AlphaFoldDB" id="A0A2T2N2W9"/>
<dbReference type="PANTHER" id="PTHR23501:SF12">
    <property type="entry name" value="MAJOR FACILITATOR SUPERFAMILY (MFS) PROFILE DOMAIN-CONTAINING PROTEIN-RELATED"/>
    <property type="match status" value="1"/>
</dbReference>
<feature type="transmembrane region" description="Helical" evidence="8">
    <location>
        <begin position="534"/>
        <end position="553"/>
    </location>
</feature>
<dbReference type="Gene3D" id="1.20.1250.20">
    <property type="entry name" value="MFS general substrate transporter like domains"/>
    <property type="match status" value="2"/>
</dbReference>
<evidence type="ECO:0000256" key="8">
    <source>
        <dbReference type="SAM" id="Phobius"/>
    </source>
</evidence>
<sequence>MSLEHPINVASIEDNNTGGKESVLHSPDLPSSTDGLESQERLGDEAPVRNYSTWQWLLVCVAIYSSSFLYGLDNAIVADIQGPLIDDLGEFGKLGWLAVGFPLGSVATILSFGKAYGTFDIKWLYVGSTVMFTAASALCGAAPNMNALIIGRVWAGIGGAGMYLGVLNLVTVSTSLHERPLYMSLNGLVWGVGCVLGPVIGGAFADSPATWRWAFYINLILFAIFAPGLLLVLQPVCLTPNVPFIQRLLSMDWLGMTLNAAMYTVFVMVFTMAGVEWTWNDARTISMLIVLGIILIAFVVTQSFALFTSTSNRLFPGDFLRDKTLVLLYISQACASTALFLPIYYIPLFYQLVHGEGGIQAAVRLIPFMIIAVAACLVQGAVMPRIGYSTPWFFAASVFSVVAGALFYGAIDIDTPTSHVYGFSVLLGLGAGLSQTVAYSRAAGEVPLSRASDAVAFINTAQIGSSVIALTIASSIFQNVGRHRVSEAMQGLGYSAADVGYALQGQRSTILQELPVEVRNRILESISQTIVDEFILVMAAGCLGTIASLLLPWKRSIIDPSTAVAM</sequence>
<evidence type="ECO:0000313" key="10">
    <source>
        <dbReference type="EMBL" id="PSN59368.1"/>
    </source>
</evidence>
<dbReference type="PANTHER" id="PTHR23501">
    <property type="entry name" value="MAJOR FACILITATOR SUPERFAMILY"/>
    <property type="match status" value="1"/>
</dbReference>
<feature type="transmembrane region" description="Helical" evidence="8">
    <location>
        <begin position="188"/>
        <end position="206"/>
    </location>
</feature>
<evidence type="ECO:0000256" key="6">
    <source>
        <dbReference type="ARBA" id="ARBA00023136"/>
    </source>
</evidence>
<protein>
    <submittedName>
        <fullName evidence="10">Putative efflux pump antibiotic resistance protein</fullName>
    </submittedName>
</protein>
<feature type="transmembrane region" description="Helical" evidence="8">
    <location>
        <begin position="94"/>
        <end position="117"/>
    </location>
</feature>
<evidence type="ECO:0000256" key="4">
    <source>
        <dbReference type="ARBA" id="ARBA00022692"/>
    </source>
</evidence>
<feature type="transmembrane region" description="Helical" evidence="8">
    <location>
        <begin position="327"/>
        <end position="350"/>
    </location>
</feature>
<dbReference type="InterPro" id="IPR020846">
    <property type="entry name" value="MFS_dom"/>
</dbReference>
<comment type="similarity">
    <text evidence="2">Belongs to the major facilitator superfamily. TCR/Tet family.</text>
</comment>
<feature type="transmembrane region" description="Helical" evidence="8">
    <location>
        <begin position="213"/>
        <end position="233"/>
    </location>
</feature>
<feature type="transmembrane region" description="Helical" evidence="8">
    <location>
        <begin position="54"/>
        <end position="73"/>
    </location>
</feature>
<keyword evidence="6 8" id="KW-0472">Membrane</keyword>
<feature type="transmembrane region" description="Helical" evidence="8">
    <location>
        <begin position="253"/>
        <end position="275"/>
    </location>
</feature>
<feature type="domain" description="Major facilitator superfamily (MFS) profile" evidence="9">
    <location>
        <begin position="59"/>
        <end position="556"/>
    </location>
</feature>
<feature type="transmembrane region" description="Helical" evidence="8">
    <location>
        <begin position="388"/>
        <end position="408"/>
    </location>
</feature>
<dbReference type="GO" id="GO:0005886">
    <property type="term" value="C:plasma membrane"/>
    <property type="evidence" value="ECO:0007669"/>
    <property type="project" value="TreeGrafter"/>
</dbReference>
<feature type="transmembrane region" description="Helical" evidence="8">
    <location>
        <begin position="287"/>
        <end position="307"/>
    </location>
</feature>
<dbReference type="GO" id="GO:0022857">
    <property type="term" value="F:transmembrane transporter activity"/>
    <property type="evidence" value="ECO:0007669"/>
    <property type="project" value="InterPro"/>
</dbReference>